<comment type="caution">
    <text evidence="3">The sequence shown here is derived from an EMBL/GenBank/DDBJ whole genome shotgun (WGS) entry which is preliminary data.</text>
</comment>
<dbReference type="GO" id="GO:0046983">
    <property type="term" value="F:protein dimerization activity"/>
    <property type="evidence" value="ECO:0007669"/>
    <property type="project" value="InterPro"/>
</dbReference>
<dbReference type="InterPro" id="IPR008906">
    <property type="entry name" value="HATC_C_dom"/>
</dbReference>
<evidence type="ECO:0000313" key="3">
    <source>
        <dbReference type="EMBL" id="KAK0131075.1"/>
    </source>
</evidence>
<organism evidence="3 4">
    <name type="scientific">Merluccius polli</name>
    <name type="common">Benguela hake</name>
    <name type="synonym">Merluccius cadenati</name>
    <dbReference type="NCBI Taxonomy" id="89951"/>
    <lineage>
        <taxon>Eukaryota</taxon>
        <taxon>Metazoa</taxon>
        <taxon>Chordata</taxon>
        <taxon>Craniata</taxon>
        <taxon>Vertebrata</taxon>
        <taxon>Euteleostomi</taxon>
        <taxon>Actinopterygii</taxon>
        <taxon>Neopterygii</taxon>
        <taxon>Teleostei</taxon>
        <taxon>Neoteleostei</taxon>
        <taxon>Acanthomorphata</taxon>
        <taxon>Zeiogadaria</taxon>
        <taxon>Gadariae</taxon>
        <taxon>Gadiformes</taxon>
        <taxon>Gadoidei</taxon>
        <taxon>Merlucciidae</taxon>
        <taxon>Merluccius</taxon>
    </lineage>
</organism>
<protein>
    <submittedName>
        <fullName evidence="3">Zinc finger MYM-type protein 1</fullName>
    </submittedName>
</protein>
<keyword evidence="4" id="KW-1185">Reference proteome</keyword>
<dbReference type="InterPro" id="IPR012337">
    <property type="entry name" value="RNaseH-like_sf"/>
</dbReference>
<dbReference type="Proteomes" id="UP001174136">
    <property type="component" value="Unassembled WGS sequence"/>
</dbReference>
<dbReference type="Pfam" id="PF14291">
    <property type="entry name" value="DUF4371"/>
    <property type="match status" value="1"/>
</dbReference>
<evidence type="ECO:0000259" key="1">
    <source>
        <dbReference type="Pfam" id="PF05699"/>
    </source>
</evidence>
<evidence type="ECO:0000259" key="2">
    <source>
        <dbReference type="Pfam" id="PF14291"/>
    </source>
</evidence>
<accession>A0AA47NMR9</accession>
<dbReference type="PANTHER" id="PTHR45749:SF28">
    <property type="entry name" value="ZINC FINGER MYM-TYPE PROTEIN 1-LIKE-RELATED"/>
    <property type="match status" value="1"/>
</dbReference>
<gene>
    <name evidence="3" type="primary">ZMYM1_145</name>
    <name evidence="3" type="ORF">N1851_034225</name>
</gene>
<dbReference type="InterPro" id="IPR025398">
    <property type="entry name" value="DUF4371"/>
</dbReference>
<feature type="domain" description="DUF4371" evidence="2">
    <location>
        <begin position="157"/>
        <end position="329"/>
    </location>
</feature>
<sequence>MATVMKENSIVSLRETPFFRRSDVDKKRVKDLGPDCPDLNILQQTTDRGRTYTRSFSSNMYAKRNWLAGCPVSNVFFCFPCVLFQSPGTEMLWTTTGMKDLKHFTEKAKKHECSRSHLDSSLKLNFFGRLSIAEQLNEGYRIGIRKHNEEVTRNRHILSRIVDCVKFCGAFEVALRGHDESESSDNPGIFRGLVDFVASLDHALKEHLENATVFKGTSKTVQNELLDCMLSVVREQIIKEAQKSDFLSIQADETMDISTQNQLVLVLRYIDDRNTVQERFFEFIPLQSANAEAIATALSERLAGILPDEQKGKLICQAYDGASVMRGATSGVQRRVQDEYPNAHYIHCYAHQLNLIMQQATSHISKVRSFFSDLGGFASFFSRSPKRTSVLDEQVAHRLPTSSNVRWNFHSRAVNTVFEHREDLVECFRRIRGSSGFDDKTNKEAGGYIRLLEDPDFNFFLQLFHHIMPHVDFLYAKLQKRNIDSVHINGCIQQFQKDIQNIRDSIEAMVVEQSSGSDQPRKRRALGEEDHSRIAAEVCDTIMGHTKERFAFTDHLISATLLQANRFGEYHNSFPEVALISTLKAYPMLNGSKLKMELSLIYGKEEFKSCCGAVDLFQLFVDNNLSEVFSETVTLLKIIITTPMSTAEAERCFSTLKRVKNFLRNTMTQDRLNALAILSMEKKLVNEMTDFNQKVIDKFASLKDRRAKFLYK</sequence>
<reference evidence="3" key="1">
    <citation type="journal article" date="2023" name="Front. Mar. Sci.">
        <title>A new Merluccius polli reference genome to investigate the effects of global change in West African waters.</title>
        <authorList>
            <person name="Mateo J.L."/>
            <person name="Blanco-Fernandez C."/>
            <person name="Garcia-Vazquez E."/>
            <person name="Machado-Schiaffino G."/>
        </authorList>
    </citation>
    <scope>NUCLEOTIDE SEQUENCE</scope>
    <source>
        <strain evidence="3">C29</strain>
        <tissue evidence="3">Fin</tissue>
    </source>
</reference>
<dbReference type="Pfam" id="PF05699">
    <property type="entry name" value="Dimer_Tnp_hAT"/>
    <property type="match status" value="1"/>
</dbReference>
<feature type="domain" description="HAT C-terminal dimerisation" evidence="1">
    <location>
        <begin position="632"/>
        <end position="683"/>
    </location>
</feature>
<evidence type="ECO:0000313" key="4">
    <source>
        <dbReference type="Proteomes" id="UP001174136"/>
    </source>
</evidence>
<name>A0AA47NMR9_MERPO</name>
<dbReference type="AlphaFoldDB" id="A0AA47NMR9"/>
<dbReference type="PANTHER" id="PTHR45749">
    <property type="match status" value="1"/>
</dbReference>
<dbReference type="SUPFAM" id="SSF53098">
    <property type="entry name" value="Ribonuclease H-like"/>
    <property type="match status" value="1"/>
</dbReference>
<dbReference type="EMBL" id="JAOPHQ010006571">
    <property type="protein sequence ID" value="KAK0131075.1"/>
    <property type="molecule type" value="Genomic_DNA"/>
</dbReference>
<proteinExistence type="predicted"/>